<evidence type="ECO:0000259" key="5">
    <source>
        <dbReference type="PROSITE" id="PS50977"/>
    </source>
</evidence>
<dbReference type="STRING" id="479435.Kfla_0031"/>
<feature type="DNA-binding region" description="H-T-H motif" evidence="4">
    <location>
        <begin position="52"/>
        <end position="71"/>
    </location>
</feature>
<dbReference type="AlphaFoldDB" id="D2PQH4"/>
<evidence type="ECO:0000256" key="3">
    <source>
        <dbReference type="ARBA" id="ARBA00023163"/>
    </source>
</evidence>
<feature type="domain" description="HTH tetR-type" evidence="5">
    <location>
        <begin position="29"/>
        <end position="89"/>
    </location>
</feature>
<reference evidence="6 7" key="2">
    <citation type="journal article" date="2010" name="Stand. Genomic Sci.">
        <title>Complete genome sequence of Kribbella flavida type strain (IFO 14399).</title>
        <authorList>
            <person name="Pukall R."/>
            <person name="Lapidus A."/>
            <person name="Glavina Del Rio T."/>
            <person name="Copeland A."/>
            <person name="Tice H."/>
            <person name="Cheng J.-F."/>
            <person name="Lucas S."/>
            <person name="Chen F."/>
            <person name="Nolan M."/>
            <person name="LaButti K."/>
            <person name="Pati A."/>
            <person name="Ivanova N."/>
            <person name="Mavrommatis K."/>
            <person name="Mikhailova N."/>
            <person name="Pitluck S."/>
            <person name="Bruce D."/>
            <person name="Goodwin L."/>
            <person name="Land M."/>
            <person name="Hauser L."/>
            <person name="Chang Y.-J."/>
            <person name="Jeffries C.D."/>
            <person name="Chen A."/>
            <person name="Palaniappan K."/>
            <person name="Chain P."/>
            <person name="Rohde M."/>
            <person name="Goeker M."/>
            <person name="Bristow J."/>
            <person name="Eisen J.A."/>
            <person name="Markowitz V."/>
            <person name="Hugenholtz P."/>
            <person name="Kyrpides N.C."/>
            <person name="Klenk H.-P."/>
            <person name="Brettin T."/>
        </authorList>
    </citation>
    <scope>NUCLEOTIDE SEQUENCE [LARGE SCALE GENOMIC DNA]</scope>
    <source>
        <strain evidence="7">DSM 17836 / JCM 10339 / NBRC 14399</strain>
    </source>
</reference>
<dbReference type="Proteomes" id="UP000007967">
    <property type="component" value="Chromosome"/>
</dbReference>
<protein>
    <submittedName>
        <fullName evidence="6">Transcriptional regulator, TetR family</fullName>
    </submittedName>
</protein>
<keyword evidence="3" id="KW-0804">Transcription</keyword>
<dbReference type="SUPFAM" id="SSF46689">
    <property type="entry name" value="Homeodomain-like"/>
    <property type="match status" value="1"/>
</dbReference>
<keyword evidence="7" id="KW-1185">Reference proteome</keyword>
<dbReference type="GO" id="GO:0003700">
    <property type="term" value="F:DNA-binding transcription factor activity"/>
    <property type="evidence" value="ECO:0007669"/>
    <property type="project" value="TreeGrafter"/>
</dbReference>
<dbReference type="OrthoDB" id="7186128at2"/>
<keyword evidence="1" id="KW-0805">Transcription regulation</keyword>
<dbReference type="PANTHER" id="PTHR30055">
    <property type="entry name" value="HTH-TYPE TRANSCRIPTIONAL REGULATOR RUTR"/>
    <property type="match status" value="1"/>
</dbReference>
<evidence type="ECO:0000313" key="6">
    <source>
        <dbReference type="EMBL" id="ADB29161.1"/>
    </source>
</evidence>
<dbReference type="InterPro" id="IPR001647">
    <property type="entry name" value="HTH_TetR"/>
</dbReference>
<gene>
    <name evidence="6" type="ordered locus">Kfla_0031</name>
</gene>
<keyword evidence="2 4" id="KW-0238">DNA-binding</keyword>
<dbReference type="InterPro" id="IPR039536">
    <property type="entry name" value="TetR_C_Proteobacteria"/>
</dbReference>
<dbReference type="EMBL" id="CP001736">
    <property type="protein sequence ID" value="ADB29161.1"/>
    <property type="molecule type" value="Genomic_DNA"/>
</dbReference>
<dbReference type="PANTHER" id="PTHR30055:SF146">
    <property type="entry name" value="HTH-TYPE TRANSCRIPTIONAL DUAL REGULATOR CECR"/>
    <property type="match status" value="1"/>
</dbReference>
<evidence type="ECO:0000256" key="1">
    <source>
        <dbReference type="ARBA" id="ARBA00023015"/>
    </source>
</evidence>
<dbReference type="PRINTS" id="PR00455">
    <property type="entry name" value="HTHTETR"/>
</dbReference>
<dbReference type="Pfam" id="PF14246">
    <property type="entry name" value="TetR_C_7"/>
    <property type="match status" value="1"/>
</dbReference>
<dbReference type="PROSITE" id="PS01081">
    <property type="entry name" value="HTH_TETR_1"/>
    <property type="match status" value="1"/>
</dbReference>
<organism evidence="6 7">
    <name type="scientific">Kribbella flavida (strain DSM 17836 / JCM 10339 / NBRC 14399)</name>
    <dbReference type="NCBI Taxonomy" id="479435"/>
    <lineage>
        <taxon>Bacteria</taxon>
        <taxon>Bacillati</taxon>
        <taxon>Actinomycetota</taxon>
        <taxon>Actinomycetes</taxon>
        <taxon>Propionibacteriales</taxon>
        <taxon>Kribbellaceae</taxon>
        <taxon>Kribbella</taxon>
    </lineage>
</organism>
<proteinExistence type="predicted"/>
<dbReference type="Pfam" id="PF00440">
    <property type="entry name" value="TetR_N"/>
    <property type="match status" value="1"/>
</dbReference>
<evidence type="ECO:0000313" key="7">
    <source>
        <dbReference type="Proteomes" id="UP000007967"/>
    </source>
</evidence>
<evidence type="ECO:0000256" key="4">
    <source>
        <dbReference type="PROSITE-ProRule" id="PRU00335"/>
    </source>
</evidence>
<dbReference type="GO" id="GO:0045892">
    <property type="term" value="P:negative regulation of DNA-templated transcription"/>
    <property type="evidence" value="ECO:0007669"/>
    <property type="project" value="UniProtKB-ARBA"/>
</dbReference>
<evidence type="ECO:0000256" key="2">
    <source>
        <dbReference type="ARBA" id="ARBA00023125"/>
    </source>
</evidence>
<dbReference type="InterPro" id="IPR023772">
    <property type="entry name" value="DNA-bd_HTH_TetR-type_CS"/>
</dbReference>
<dbReference type="eggNOG" id="COG1309">
    <property type="taxonomic scope" value="Bacteria"/>
</dbReference>
<dbReference type="InterPro" id="IPR009057">
    <property type="entry name" value="Homeodomain-like_sf"/>
</dbReference>
<sequence length="225" mass="24071">MAPSRGEQLRYNDRCNQYNDRCTLAGGPVDKRAAVLAGARRVFARDGYARGSIDVIAAEAGVSTRTIYNHFRDKSGLFAAVIQDSAAGVAAAQLELVDRHLGAVDDLENDLVAFGIAWRTPVPGHAEHSALVRQINAEAAHIPAEVIDTWRQTGPLAVRRAIADRFAAFAADGLLVVEDPLRAALHYSALISGADPSFRSVAEDDLTETVTAGVHAFLHGYGADR</sequence>
<dbReference type="InterPro" id="IPR050109">
    <property type="entry name" value="HTH-type_TetR-like_transc_reg"/>
</dbReference>
<dbReference type="Gene3D" id="1.10.357.10">
    <property type="entry name" value="Tetracycline Repressor, domain 2"/>
    <property type="match status" value="1"/>
</dbReference>
<dbReference type="HOGENOM" id="CLU_069356_27_0_11"/>
<accession>D2PQH4</accession>
<dbReference type="KEGG" id="kfl:Kfla_0031"/>
<dbReference type="PROSITE" id="PS50977">
    <property type="entry name" value="HTH_TETR_2"/>
    <property type="match status" value="1"/>
</dbReference>
<name>D2PQH4_KRIFD</name>
<dbReference type="FunFam" id="1.10.10.60:FF:000141">
    <property type="entry name" value="TetR family transcriptional regulator"/>
    <property type="match status" value="1"/>
</dbReference>
<reference evidence="7" key="1">
    <citation type="submission" date="2009-09" db="EMBL/GenBank/DDBJ databases">
        <title>The complete genome of Kribbella flavida DSM 17836.</title>
        <authorList>
            <consortium name="US DOE Joint Genome Institute (JGI-PGF)"/>
            <person name="Lucas S."/>
            <person name="Copeland A."/>
            <person name="Lapidus A."/>
            <person name="Glavina del Rio T."/>
            <person name="Dalin E."/>
            <person name="Tice H."/>
            <person name="Bruce D."/>
            <person name="Goodwin L."/>
            <person name="Pitluck S."/>
            <person name="Kyrpides N."/>
            <person name="Mavromatis K."/>
            <person name="Ivanova N."/>
            <person name="Saunders E."/>
            <person name="Brettin T."/>
            <person name="Detter J.C."/>
            <person name="Han C."/>
            <person name="Larimer F."/>
            <person name="Land M."/>
            <person name="Hauser L."/>
            <person name="Markowitz V."/>
            <person name="Cheng J.-F."/>
            <person name="Hugenholtz P."/>
            <person name="Woyke T."/>
            <person name="Wu D."/>
            <person name="Pukall R."/>
            <person name="Klenk H.-P."/>
            <person name="Eisen J.A."/>
        </authorList>
    </citation>
    <scope>NUCLEOTIDE SEQUENCE [LARGE SCALE GENOMIC DNA]</scope>
    <source>
        <strain evidence="7">DSM 17836 / JCM 10339 / NBRC 14399</strain>
    </source>
</reference>
<dbReference type="GO" id="GO:0000976">
    <property type="term" value="F:transcription cis-regulatory region binding"/>
    <property type="evidence" value="ECO:0007669"/>
    <property type="project" value="TreeGrafter"/>
</dbReference>